<sequence length="237" mass="26660">MGFGSLDDWNVDHQLLQELSNRSSNGSGFSGENSQTGLAFPEGLPDSFNLFQNNIGYHLRHLLTPTQISDQLLSFSNTFDHACRITTMSKDGRIILAAGKKTILVWDFNTKNLIRNISPKSIIEGKITKLELIHDDADLLVSSSDGRLLIIDIFQSNSQIYHLNMQHPEPIVKKDSKARKEPIKPTNVSSVTIPTVPQETISTISRRSSISSIESINLQDYPPLQERRERLIEKLHN</sequence>
<reference evidence="1 2" key="2">
    <citation type="submission" date="2017-10" db="EMBL/GenBank/DDBJ databases">
        <title>Extensive intraspecific genome diversity in a model arbuscular mycorrhizal fungus.</title>
        <authorList>
            <person name="Chen E.C.H."/>
            <person name="Morin E."/>
            <person name="Baudet D."/>
            <person name="Noel J."/>
            <person name="Ndikumana S."/>
            <person name="Charron P."/>
            <person name="St-Onge C."/>
            <person name="Giorgi J."/>
            <person name="Grigoriev I.V."/>
            <person name="Roux C."/>
            <person name="Martin F.M."/>
            <person name="Corradi N."/>
        </authorList>
    </citation>
    <scope>NUCLEOTIDE SEQUENCE [LARGE SCALE GENOMIC DNA]</scope>
    <source>
        <strain evidence="1 2">C2</strain>
    </source>
</reference>
<protein>
    <recommendedName>
        <fullName evidence="3">WD40 repeat-like protein</fullName>
    </recommendedName>
</protein>
<dbReference type="Proteomes" id="UP000233469">
    <property type="component" value="Unassembled WGS sequence"/>
</dbReference>
<gene>
    <name evidence="1" type="ORF">RhiirC2_789916</name>
</gene>
<dbReference type="Gene3D" id="2.130.10.10">
    <property type="entry name" value="YVTN repeat-like/Quinoprotein amine dehydrogenase"/>
    <property type="match status" value="1"/>
</dbReference>
<accession>A0A2N1MM78</accession>
<dbReference type="AlphaFoldDB" id="A0A2N1MM78"/>
<dbReference type="EMBL" id="LLXL01001825">
    <property type="protein sequence ID" value="PKK62739.1"/>
    <property type="molecule type" value="Genomic_DNA"/>
</dbReference>
<dbReference type="VEuPathDB" id="FungiDB:RhiirFUN_020522"/>
<dbReference type="VEuPathDB" id="FungiDB:FUN_012936"/>
<dbReference type="InterPro" id="IPR015943">
    <property type="entry name" value="WD40/YVTN_repeat-like_dom_sf"/>
</dbReference>
<dbReference type="InterPro" id="IPR036322">
    <property type="entry name" value="WD40_repeat_dom_sf"/>
</dbReference>
<reference evidence="1 2" key="1">
    <citation type="submission" date="2016-04" db="EMBL/GenBank/DDBJ databases">
        <title>Genome analyses suggest a sexual origin of heterokaryosis in a supposedly ancient asexual fungus.</title>
        <authorList>
            <person name="Ropars J."/>
            <person name="Sedzielewska K."/>
            <person name="Noel J."/>
            <person name="Charron P."/>
            <person name="Farinelli L."/>
            <person name="Marton T."/>
            <person name="Kruger M."/>
            <person name="Pelin A."/>
            <person name="Brachmann A."/>
            <person name="Corradi N."/>
        </authorList>
    </citation>
    <scope>NUCLEOTIDE SEQUENCE [LARGE SCALE GENOMIC DNA]</scope>
    <source>
        <strain evidence="1 2">C2</strain>
    </source>
</reference>
<proteinExistence type="predicted"/>
<name>A0A2N1MM78_9GLOM</name>
<organism evidence="1 2">
    <name type="scientific">Rhizophagus irregularis</name>
    <dbReference type="NCBI Taxonomy" id="588596"/>
    <lineage>
        <taxon>Eukaryota</taxon>
        <taxon>Fungi</taxon>
        <taxon>Fungi incertae sedis</taxon>
        <taxon>Mucoromycota</taxon>
        <taxon>Glomeromycotina</taxon>
        <taxon>Glomeromycetes</taxon>
        <taxon>Glomerales</taxon>
        <taxon>Glomeraceae</taxon>
        <taxon>Rhizophagus</taxon>
    </lineage>
</organism>
<comment type="caution">
    <text evidence="1">The sequence shown here is derived from an EMBL/GenBank/DDBJ whole genome shotgun (WGS) entry which is preliminary data.</text>
</comment>
<evidence type="ECO:0008006" key="3">
    <source>
        <dbReference type="Google" id="ProtNLM"/>
    </source>
</evidence>
<dbReference type="SUPFAM" id="SSF50978">
    <property type="entry name" value="WD40 repeat-like"/>
    <property type="match status" value="1"/>
</dbReference>
<evidence type="ECO:0000313" key="1">
    <source>
        <dbReference type="EMBL" id="PKK62739.1"/>
    </source>
</evidence>
<dbReference type="VEuPathDB" id="FungiDB:RhiirA1_458880"/>
<evidence type="ECO:0000313" key="2">
    <source>
        <dbReference type="Proteomes" id="UP000233469"/>
    </source>
</evidence>